<evidence type="ECO:0000256" key="3">
    <source>
        <dbReference type="ARBA" id="ARBA00022723"/>
    </source>
</evidence>
<evidence type="ECO:0000256" key="4">
    <source>
        <dbReference type="ARBA" id="ARBA00022737"/>
    </source>
</evidence>
<feature type="domain" description="4Fe-4S ferredoxin-type" evidence="8">
    <location>
        <begin position="251"/>
        <end position="280"/>
    </location>
</feature>
<dbReference type="InterPro" id="IPR017900">
    <property type="entry name" value="4Fe4S_Fe_S_CS"/>
</dbReference>
<evidence type="ECO:0000313" key="9">
    <source>
        <dbReference type="EMBL" id="KKM96768.1"/>
    </source>
</evidence>
<comment type="caution">
    <text evidence="9">The sequence shown here is derived from an EMBL/GenBank/DDBJ whole genome shotgun (WGS) entry which is preliminary data.</text>
</comment>
<accession>A0A0F9LTR8</accession>
<dbReference type="GO" id="GO:0046872">
    <property type="term" value="F:metal ion binding"/>
    <property type="evidence" value="ECO:0007669"/>
    <property type="project" value="UniProtKB-KW"/>
</dbReference>
<keyword evidence="4" id="KW-0677">Repeat</keyword>
<gene>
    <name evidence="9" type="ORF">LCGC14_1174820</name>
</gene>
<evidence type="ECO:0000256" key="7">
    <source>
        <dbReference type="ARBA" id="ARBA00023014"/>
    </source>
</evidence>
<dbReference type="PANTHER" id="PTHR43687">
    <property type="entry name" value="ADENYLYLSULFATE REDUCTASE, BETA SUBUNIT"/>
    <property type="match status" value="1"/>
</dbReference>
<dbReference type="Pfam" id="PF12838">
    <property type="entry name" value="Fer4_7"/>
    <property type="match status" value="1"/>
</dbReference>
<keyword evidence="5" id="KW-0249">Electron transport</keyword>
<name>A0A0F9LTR8_9ZZZZ</name>
<keyword evidence="6" id="KW-0408">Iron</keyword>
<protein>
    <recommendedName>
        <fullName evidence="8">4Fe-4S ferredoxin-type domain-containing protein</fullName>
    </recommendedName>
</protein>
<keyword evidence="7" id="KW-0411">Iron-sulfur</keyword>
<dbReference type="Gene3D" id="3.30.70.20">
    <property type="match status" value="1"/>
</dbReference>
<proteinExistence type="predicted"/>
<evidence type="ECO:0000259" key="8">
    <source>
        <dbReference type="PROSITE" id="PS51379"/>
    </source>
</evidence>
<dbReference type="InterPro" id="IPR017896">
    <property type="entry name" value="4Fe4S_Fe-S-bd"/>
</dbReference>
<dbReference type="PROSITE" id="PS51379">
    <property type="entry name" value="4FE4S_FER_2"/>
    <property type="match status" value="2"/>
</dbReference>
<dbReference type="EMBL" id="LAZR01005837">
    <property type="protein sequence ID" value="KKM96768.1"/>
    <property type="molecule type" value="Genomic_DNA"/>
</dbReference>
<keyword evidence="3" id="KW-0479">Metal-binding</keyword>
<dbReference type="GO" id="GO:0051539">
    <property type="term" value="F:4 iron, 4 sulfur cluster binding"/>
    <property type="evidence" value="ECO:0007669"/>
    <property type="project" value="UniProtKB-KW"/>
</dbReference>
<evidence type="ECO:0000256" key="5">
    <source>
        <dbReference type="ARBA" id="ARBA00022982"/>
    </source>
</evidence>
<evidence type="ECO:0000256" key="2">
    <source>
        <dbReference type="ARBA" id="ARBA00022485"/>
    </source>
</evidence>
<feature type="domain" description="4Fe-4S ferredoxin-type" evidence="8">
    <location>
        <begin position="289"/>
        <end position="318"/>
    </location>
</feature>
<dbReference type="SUPFAM" id="SSF54862">
    <property type="entry name" value="4Fe-4S ferredoxins"/>
    <property type="match status" value="1"/>
</dbReference>
<evidence type="ECO:0000256" key="6">
    <source>
        <dbReference type="ARBA" id="ARBA00023004"/>
    </source>
</evidence>
<sequence>MSLLLKDRVYTMESPTAKRGVYPLHGYKLGLYRLPIKLDDPLEIQSIHDGLKNTFEMDMFADRIYATYKWKEQNMDDPDADGYEQAELSVTVEIISGEVVDIIYQIFPIEKFGDQNWVKDYRKKADHYAKMVIDTILRNTILADKMIESIMTSEKIPEGHALIKLEEMTPLAQIVPDAKPILVIKEEQPGDVVGPTGQAWKGGGTKPGPIDIEYKSKMGQTAPHVVADTKVTLKTWGRVGTDNGVMGVWGENVSVDMDICIADGACIEACPVDVFEFRDFPGNPASTKKPLQIREPDCIFCLACEGVCPPTAIKIYEK</sequence>
<organism evidence="9">
    <name type="scientific">marine sediment metagenome</name>
    <dbReference type="NCBI Taxonomy" id="412755"/>
    <lineage>
        <taxon>unclassified sequences</taxon>
        <taxon>metagenomes</taxon>
        <taxon>ecological metagenomes</taxon>
    </lineage>
</organism>
<dbReference type="AlphaFoldDB" id="A0A0F9LTR8"/>
<keyword evidence="1" id="KW-0813">Transport</keyword>
<dbReference type="PROSITE" id="PS00198">
    <property type="entry name" value="4FE4S_FER_1"/>
    <property type="match status" value="1"/>
</dbReference>
<keyword evidence="2" id="KW-0004">4Fe-4S</keyword>
<evidence type="ECO:0000256" key="1">
    <source>
        <dbReference type="ARBA" id="ARBA00022448"/>
    </source>
</evidence>
<dbReference type="InterPro" id="IPR050572">
    <property type="entry name" value="Fe-S_Ferredoxin"/>
</dbReference>
<dbReference type="PANTHER" id="PTHR43687:SF6">
    <property type="entry name" value="L-ASPARTATE SEMIALDEHYDE SULFURTRANSFERASE IRON-SULFUR SUBUNIT"/>
    <property type="match status" value="1"/>
</dbReference>
<reference evidence="9" key="1">
    <citation type="journal article" date="2015" name="Nature">
        <title>Complex archaea that bridge the gap between prokaryotes and eukaryotes.</title>
        <authorList>
            <person name="Spang A."/>
            <person name="Saw J.H."/>
            <person name="Jorgensen S.L."/>
            <person name="Zaremba-Niedzwiedzka K."/>
            <person name="Martijn J."/>
            <person name="Lind A.E."/>
            <person name="van Eijk R."/>
            <person name="Schleper C."/>
            <person name="Guy L."/>
            <person name="Ettema T.J."/>
        </authorList>
    </citation>
    <scope>NUCLEOTIDE SEQUENCE</scope>
</reference>